<proteinExistence type="predicted"/>
<accession>A0A4S8RJ50</accession>
<reference evidence="1 2" key="1">
    <citation type="submission" date="2019-03" db="EMBL/GenBank/DDBJ databases">
        <title>Muricauda SCR12 sp.nov, a marine bacterium isolated from Pacific Ocean:the Okinawa trough.</title>
        <authorList>
            <person name="Liu L."/>
        </authorList>
    </citation>
    <scope>NUCLEOTIDE SEQUENCE [LARGE SCALE GENOMIC DNA]</scope>
    <source>
        <strain evidence="1 2">SCR12</strain>
    </source>
</reference>
<comment type="caution">
    <text evidence="1">The sequence shown here is derived from an EMBL/GenBank/DDBJ whole genome shotgun (WGS) entry which is preliminary data.</text>
</comment>
<sequence>MELLSDGRIKIENNPISTNFLRHKFTFHTSGYIHSTQKNGERFKDGIRGIPFSDIETSNLILLLAPKEISLLEKYKAKKNGHNFIIPLADEQQSFTLNFEVFRKSCLNNLPNVPKEIEQGPFSMQWDFLRFGLRFYIQKIEGKPTWPKSSLVLKRIMKRDNELR</sequence>
<organism evidence="1 2">
    <name type="scientific">Flagellimonas alvinocaridis</name>
    <dbReference type="NCBI Taxonomy" id="2530200"/>
    <lineage>
        <taxon>Bacteria</taxon>
        <taxon>Pseudomonadati</taxon>
        <taxon>Bacteroidota</taxon>
        <taxon>Flavobacteriia</taxon>
        <taxon>Flavobacteriales</taxon>
        <taxon>Flavobacteriaceae</taxon>
        <taxon>Flagellimonas</taxon>
    </lineage>
</organism>
<protein>
    <submittedName>
        <fullName evidence="1">Uncharacterized protein</fullName>
    </submittedName>
</protein>
<evidence type="ECO:0000313" key="1">
    <source>
        <dbReference type="EMBL" id="THV56795.1"/>
    </source>
</evidence>
<dbReference type="AlphaFoldDB" id="A0A4S8RJ50"/>
<gene>
    <name evidence="1" type="ORF">EZV76_16705</name>
</gene>
<name>A0A4S8RJ50_9FLAO</name>
<dbReference type="Proteomes" id="UP000310406">
    <property type="component" value="Unassembled WGS sequence"/>
</dbReference>
<dbReference type="EMBL" id="SNTZ01000023">
    <property type="protein sequence ID" value="THV56795.1"/>
    <property type="molecule type" value="Genomic_DNA"/>
</dbReference>
<keyword evidence="2" id="KW-1185">Reference proteome</keyword>
<evidence type="ECO:0000313" key="2">
    <source>
        <dbReference type="Proteomes" id="UP000310406"/>
    </source>
</evidence>
<dbReference type="RefSeq" id="WP_136567674.1">
    <property type="nucleotide sequence ID" value="NZ_SNTZ01000023.1"/>
</dbReference>